<name>A0A5M6IIX7_9PROT</name>
<dbReference type="Gene3D" id="3.40.630.30">
    <property type="match status" value="1"/>
</dbReference>
<evidence type="ECO:0000313" key="3">
    <source>
        <dbReference type="EMBL" id="KAA5608180.1"/>
    </source>
</evidence>
<dbReference type="PANTHER" id="PTHR43792">
    <property type="entry name" value="GNAT FAMILY, PUTATIVE (AFU_ORTHOLOGUE AFUA_3G00765)-RELATED-RELATED"/>
    <property type="match status" value="1"/>
</dbReference>
<dbReference type="PROSITE" id="PS51186">
    <property type="entry name" value="GNAT"/>
    <property type="match status" value="1"/>
</dbReference>
<dbReference type="AlphaFoldDB" id="A0A5M6IIX7"/>
<dbReference type="Pfam" id="PF13302">
    <property type="entry name" value="Acetyltransf_3"/>
    <property type="match status" value="1"/>
</dbReference>
<gene>
    <name evidence="3" type="ORF">F1189_30275</name>
</gene>
<dbReference type="InterPro" id="IPR016181">
    <property type="entry name" value="Acyl_CoA_acyltransferase"/>
</dbReference>
<keyword evidence="3" id="KW-0808">Transferase</keyword>
<protein>
    <submittedName>
        <fullName evidence="3">GNAT family N-acetyltransferase</fullName>
    </submittedName>
</protein>
<evidence type="ECO:0000259" key="2">
    <source>
        <dbReference type="PROSITE" id="PS51186"/>
    </source>
</evidence>
<dbReference type="EMBL" id="VWPK01000099">
    <property type="protein sequence ID" value="KAA5608180.1"/>
    <property type="molecule type" value="Genomic_DNA"/>
</dbReference>
<keyword evidence="4" id="KW-1185">Reference proteome</keyword>
<sequence length="195" mass="20451">MQRTGTIGGDNVAGQAARDRPGPSGAVLETPRLRLRPGGEGDVDGLCAGLNDWAVAQWVVRPPYPYEPRDALAYIALTATVCGAGFHPFRVIAARDTDALLGGISLEPDGAGAVLGYWLRPSAWGCGYMPEAAGALLADARRRLAGLAEIHATTDPENAASQSVLRRLGFACVGDRPATGCRRGASRSLVFARRL</sequence>
<dbReference type="GO" id="GO:0016747">
    <property type="term" value="F:acyltransferase activity, transferring groups other than amino-acyl groups"/>
    <property type="evidence" value="ECO:0007669"/>
    <property type="project" value="InterPro"/>
</dbReference>
<dbReference type="PANTHER" id="PTHR43792:SF16">
    <property type="entry name" value="N-ACETYLTRANSFERASE DOMAIN-CONTAINING PROTEIN"/>
    <property type="match status" value="1"/>
</dbReference>
<dbReference type="InterPro" id="IPR000182">
    <property type="entry name" value="GNAT_dom"/>
</dbReference>
<comment type="caution">
    <text evidence="3">The sequence shown here is derived from an EMBL/GenBank/DDBJ whole genome shotgun (WGS) entry which is preliminary data.</text>
</comment>
<organism evidence="3 4">
    <name type="scientific">Rhodovastum atsumiense</name>
    <dbReference type="NCBI Taxonomy" id="504468"/>
    <lineage>
        <taxon>Bacteria</taxon>
        <taxon>Pseudomonadati</taxon>
        <taxon>Pseudomonadota</taxon>
        <taxon>Alphaproteobacteria</taxon>
        <taxon>Acetobacterales</taxon>
        <taxon>Acetobacteraceae</taxon>
        <taxon>Rhodovastum</taxon>
    </lineage>
</organism>
<reference evidence="3 4" key="1">
    <citation type="submission" date="2019-09" db="EMBL/GenBank/DDBJ databases">
        <title>Genome sequence of Rhodovastum atsumiense, a diverse member of the Acetobacteraceae family of non-sulfur purple photosynthetic bacteria.</title>
        <authorList>
            <person name="Meyer T."/>
            <person name="Kyndt J."/>
        </authorList>
    </citation>
    <scope>NUCLEOTIDE SEQUENCE [LARGE SCALE GENOMIC DNA]</scope>
    <source>
        <strain evidence="3 4">DSM 21279</strain>
    </source>
</reference>
<dbReference type="Proteomes" id="UP000325255">
    <property type="component" value="Unassembled WGS sequence"/>
</dbReference>
<accession>A0A5M6IIX7</accession>
<evidence type="ECO:0000313" key="4">
    <source>
        <dbReference type="Proteomes" id="UP000325255"/>
    </source>
</evidence>
<evidence type="ECO:0000256" key="1">
    <source>
        <dbReference type="SAM" id="MobiDB-lite"/>
    </source>
</evidence>
<proteinExistence type="predicted"/>
<feature type="region of interest" description="Disordered" evidence="1">
    <location>
        <begin position="1"/>
        <end position="34"/>
    </location>
</feature>
<feature type="domain" description="N-acetyltransferase" evidence="2">
    <location>
        <begin position="33"/>
        <end position="195"/>
    </location>
</feature>
<dbReference type="InterPro" id="IPR051531">
    <property type="entry name" value="N-acetyltransferase"/>
</dbReference>
<dbReference type="RefSeq" id="WP_150045600.1">
    <property type="nucleotide sequence ID" value="NZ_OW485601.1"/>
</dbReference>
<dbReference type="SUPFAM" id="SSF55729">
    <property type="entry name" value="Acyl-CoA N-acyltransferases (Nat)"/>
    <property type="match status" value="1"/>
</dbReference>
<dbReference type="OrthoDB" id="6293260at2"/>